<accession>A0A0S4JTQ3</accession>
<feature type="region of interest" description="Disordered" evidence="2">
    <location>
        <begin position="62"/>
        <end position="87"/>
    </location>
</feature>
<dbReference type="PANTHER" id="PTHR11206">
    <property type="entry name" value="MULTIDRUG RESISTANCE PROTEIN"/>
    <property type="match status" value="1"/>
</dbReference>
<dbReference type="AlphaFoldDB" id="A0A0S4JTQ3"/>
<dbReference type="GO" id="GO:0016020">
    <property type="term" value="C:membrane"/>
    <property type="evidence" value="ECO:0007669"/>
    <property type="project" value="InterPro"/>
</dbReference>
<feature type="transmembrane region" description="Helical" evidence="3">
    <location>
        <begin position="225"/>
        <end position="245"/>
    </location>
</feature>
<comment type="similarity">
    <text evidence="1">Belongs to the multi antimicrobial extrusion (MATE) (TC 2.A.66.1) family.</text>
</comment>
<dbReference type="EMBL" id="CYKH01002180">
    <property type="protein sequence ID" value="CUG93675.1"/>
    <property type="molecule type" value="Genomic_DNA"/>
</dbReference>
<evidence type="ECO:0000256" key="3">
    <source>
        <dbReference type="SAM" id="Phobius"/>
    </source>
</evidence>
<dbReference type="GO" id="GO:0015297">
    <property type="term" value="F:antiporter activity"/>
    <property type="evidence" value="ECO:0007669"/>
    <property type="project" value="InterPro"/>
</dbReference>
<organism evidence="4 5">
    <name type="scientific">Bodo saltans</name>
    <name type="common">Flagellated protozoan</name>
    <dbReference type="NCBI Taxonomy" id="75058"/>
    <lineage>
        <taxon>Eukaryota</taxon>
        <taxon>Discoba</taxon>
        <taxon>Euglenozoa</taxon>
        <taxon>Kinetoplastea</taxon>
        <taxon>Metakinetoplastina</taxon>
        <taxon>Eubodonida</taxon>
        <taxon>Bodonidae</taxon>
        <taxon>Bodo</taxon>
    </lineage>
</organism>
<feature type="transmembrane region" description="Helical" evidence="3">
    <location>
        <begin position="184"/>
        <end position="205"/>
    </location>
</feature>
<dbReference type="VEuPathDB" id="TriTrypDB:BSAL_44110"/>
<feature type="transmembrane region" description="Helical" evidence="3">
    <location>
        <begin position="403"/>
        <end position="426"/>
    </location>
</feature>
<dbReference type="OrthoDB" id="2126698at2759"/>
<evidence type="ECO:0008006" key="6">
    <source>
        <dbReference type="Google" id="ProtNLM"/>
    </source>
</evidence>
<dbReference type="OMA" id="AFFSNWQ"/>
<sequence length="556" mass="59067">MPTSTNTSMATPASSTAVSDASPLLPPAADCEEERRSRSSISTVSPCVQNVDANNTVAVDCSNVTGRHDNNRSSDKDGDDDDDECSHAPDPAPWRLVGKSLLHLAVPTSISFVGYFSVTIIAQIYAGRFGVEVVAGYGLATMLVNSVAFAAVTGLCGGLDTLISQAFGKSSSHKMISVFAQRGVLCFQCLMVPMCILFGCSRWWLSALAFADEEVVNVTASLLEILVVMLPVWVLSEVFMTTLTAVNATVEVFIGTIGAALLHPLTLYLILDVAGAGFQGLAVGWAITIAMMFVLTCLASIYTRSLYIAGFHGWDCREAMRQWRPLLSMCVPAMAIMLCEWSAFEVNVMLSARFLSQEVFAAVVVCQQLYCAMLPIPVAMGYATTVKVGNYIGAKKPETARRAAMAGIVITVTLSAVGAAVLALARTPLSSLFSSHPHVQQVAVDTLPAAAVMFVFDASLGAFTAVLRGVGEPGKAALCTTIGWWVIGIPCAILLHYCGPSSLGAKCFYYGPTIGLLVACGLTAWLVFCRVEYVENDSVAQHFEDSADDDCEGVNS</sequence>
<keyword evidence="3" id="KW-0472">Membrane</keyword>
<feature type="transmembrane region" description="Helical" evidence="3">
    <location>
        <begin position="359"/>
        <end position="382"/>
    </location>
</feature>
<feature type="transmembrane region" description="Helical" evidence="3">
    <location>
        <begin position="252"/>
        <end position="271"/>
    </location>
</feature>
<feature type="region of interest" description="Disordered" evidence="2">
    <location>
        <begin position="1"/>
        <end position="45"/>
    </location>
</feature>
<feature type="transmembrane region" description="Helical" evidence="3">
    <location>
        <begin position="101"/>
        <end position="125"/>
    </location>
</feature>
<gene>
    <name evidence="4" type="ORF">BSAL_44110</name>
</gene>
<feature type="transmembrane region" description="Helical" evidence="3">
    <location>
        <begin position="476"/>
        <end position="497"/>
    </location>
</feature>
<keyword evidence="3" id="KW-1133">Transmembrane helix</keyword>
<feature type="compositionally biased region" description="Basic and acidic residues" evidence="2">
    <location>
        <begin position="66"/>
        <end position="76"/>
    </location>
</feature>
<name>A0A0S4JTQ3_BODSA</name>
<dbReference type="InterPro" id="IPR002528">
    <property type="entry name" value="MATE_fam"/>
</dbReference>
<feature type="transmembrane region" description="Helical" evidence="3">
    <location>
        <begin position="446"/>
        <end position="467"/>
    </location>
</feature>
<dbReference type="Pfam" id="PF01554">
    <property type="entry name" value="MatE"/>
    <property type="match status" value="2"/>
</dbReference>
<evidence type="ECO:0000256" key="1">
    <source>
        <dbReference type="ARBA" id="ARBA00010199"/>
    </source>
</evidence>
<proteinExistence type="inferred from homology"/>
<protein>
    <recommendedName>
        <fullName evidence="6">Membrane transporter</fullName>
    </recommendedName>
</protein>
<feature type="transmembrane region" description="Helical" evidence="3">
    <location>
        <begin position="509"/>
        <end position="528"/>
    </location>
</feature>
<evidence type="ECO:0000256" key="2">
    <source>
        <dbReference type="SAM" id="MobiDB-lite"/>
    </source>
</evidence>
<feature type="transmembrane region" description="Helical" evidence="3">
    <location>
        <begin position="283"/>
        <end position="302"/>
    </location>
</feature>
<dbReference type="GO" id="GO:0042910">
    <property type="term" value="F:xenobiotic transmembrane transporter activity"/>
    <property type="evidence" value="ECO:0007669"/>
    <property type="project" value="InterPro"/>
</dbReference>
<evidence type="ECO:0000313" key="5">
    <source>
        <dbReference type="Proteomes" id="UP000051952"/>
    </source>
</evidence>
<feature type="transmembrane region" description="Helical" evidence="3">
    <location>
        <begin position="137"/>
        <end position="163"/>
    </location>
</feature>
<evidence type="ECO:0000313" key="4">
    <source>
        <dbReference type="EMBL" id="CUG93675.1"/>
    </source>
</evidence>
<feature type="compositionally biased region" description="Polar residues" evidence="2">
    <location>
        <begin position="1"/>
        <end position="19"/>
    </location>
</feature>
<feature type="transmembrane region" description="Helical" evidence="3">
    <location>
        <begin position="323"/>
        <end position="344"/>
    </location>
</feature>
<dbReference type="Proteomes" id="UP000051952">
    <property type="component" value="Unassembled WGS sequence"/>
</dbReference>
<keyword evidence="5" id="KW-1185">Reference proteome</keyword>
<keyword evidence="3" id="KW-0812">Transmembrane</keyword>
<reference evidence="5" key="1">
    <citation type="submission" date="2015-09" db="EMBL/GenBank/DDBJ databases">
        <authorList>
            <consortium name="Pathogen Informatics"/>
        </authorList>
    </citation>
    <scope>NUCLEOTIDE SEQUENCE [LARGE SCALE GENOMIC DNA]</scope>
    <source>
        <strain evidence="5">Lake Konstanz</strain>
    </source>
</reference>